<evidence type="ECO:0000313" key="1">
    <source>
        <dbReference type="EMBL" id="BCX49383.1"/>
    </source>
</evidence>
<proteinExistence type="predicted"/>
<dbReference type="Proteomes" id="UP001374893">
    <property type="component" value="Chromosome"/>
</dbReference>
<accession>A0ABM7RGH4</accession>
<dbReference type="EMBL" id="AP024702">
    <property type="protein sequence ID" value="BCX49383.1"/>
    <property type="molecule type" value="Genomic_DNA"/>
</dbReference>
<evidence type="ECO:0008006" key="3">
    <source>
        <dbReference type="Google" id="ProtNLM"/>
    </source>
</evidence>
<keyword evidence="2" id="KW-1185">Reference proteome</keyword>
<dbReference type="RefSeq" id="WP_338685954.1">
    <property type="nucleotide sequence ID" value="NZ_AP024702.1"/>
</dbReference>
<organism evidence="1 2">
    <name type="scientific">Haloferula helveola</name>
    <dbReference type="NCBI Taxonomy" id="490095"/>
    <lineage>
        <taxon>Bacteria</taxon>
        <taxon>Pseudomonadati</taxon>
        <taxon>Verrucomicrobiota</taxon>
        <taxon>Verrucomicrobiia</taxon>
        <taxon>Verrucomicrobiales</taxon>
        <taxon>Verrucomicrobiaceae</taxon>
        <taxon>Haloferula</taxon>
    </lineage>
</organism>
<gene>
    <name evidence="1" type="ORF">HAHE_32910</name>
</gene>
<evidence type="ECO:0000313" key="2">
    <source>
        <dbReference type="Proteomes" id="UP001374893"/>
    </source>
</evidence>
<reference evidence="1 2" key="1">
    <citation type="submission" date="2021-06" db="EMBL/GenBank/DDBJ databases">
        <title>Complete genome of Haloferula helveola possessing various polysaccharide degrading enzymes.</title>
        <authorList>
            <person name="Takami H."/>
            <person name="Huang C."/>
            <person name="Hamasaki K."/>
        </authorList>
    </citation>
    <scope>NUCLEOTIDE SEQUENCE [LARGE SCALE GENOMIC DNA]</scope>
    <source>
        <strain evidence="1 2">CN-1</strain>
    </source>
</reference>
<name>A0ABM7RGH4_9BACT</name>
<sequence length="154" mass="17276">MITLPHGLALTLADALAPAMARWSERREREILTRGIPLEDSLLDFAARLGIPDPGRVRIEVRSDIPLPLPGGVVGFLQRIGIPLFRPAGMALGNGISAIHTDPQLLRHELVHVRQYARLGGHFRFMRQYIYECLRYGYACAPLETEARERAVTR</sequence>
<protein>
    <recommendedName>
        <fullName evidence="3">DUF4157 domain-containing protein</fullName>
    </recommendedName>
</protein>